<evidence type="ECO:0000313" key="4">
    <source>
        <dbReference type="Proteomes" id="UP000179243"/>
    </source>
</evidence>
<sequence length="335" mass="38755">MPCEVTQVVQKVYHPREHDSSPFFKVITSHFEAFERLYPERFQGKYGFWRPVIRSSLDKFLKCGDLKEGFARVRCPDCGEEFFVAYSCRQRSCCPSCDQKRALLLGIRLAEVILAPIPHRQWVFTIPKRLRIYFRFDRSLLGKLCRSAYETVREALAAETGDDIVSPGMIATVQTFGDLIHWNAHIHALVSEGGFTENGHFVRVPEMDKAYYLSLWQDKVFDLLMREEKISEDVVRDMRTWKHSGFSIDCSVKIAAGDSESIKRLAQYIGRCPFSLARIISIDQDEIIERILKHCGLWKDPLRSRESEARSQPRPPPEICVKFPALEEPLPDYLC</sequence>
<dbReference type="EMBL" id="MFYX01000003">
    <property type="protein sequence ID" value="OGK07555.1"/>
    <property type="molecule type" value="Genomic_DNA"/>
</dbReference>
<organism evidence="3 4">
    <name type="scientific">Candidatus Raymondbacteria bacterium RIFOXYD12_FULL_49_13</name>
    <dbReference type="NCBI Taxonomy" id="1817890"/>
    <lineage>
        <taxon>Bacteria</taxon>
        <taxon>Raymondiibacteriota</taxon>
    </lineage>
</organism>
<feature type="domain" description="Transposase zinc-binding" evidence="2">
    <location>
        <begin position="43"/>
        <end position="126"/>
    </location>
</feature>
<dbReference type="InterPro" id="IPR026889">
    <property type="entry name" value="Zn_Tnp"/>
</dbReference>
<reference evidence="3 4" key="1">
    <citation type="journal article" date="2016" name="Nat. Commun.">
        <title>Thousands of microbial genomes shed light on interconnected biogeochemical processes in an aquifer system.</title>
        <authorList>
            <person name="Anantharaman K."/>
            <person name="Brown C.T."/>
            <person name="Hug L.A."/>
            <person name="Sharon I."/>
            <person name="Castelle C.J."/>
            <person name="Probst A.J."/>
            <person name="Thomas B.C."/>
            <person name="Singh A."/>
            <person name="Wilkins M.J."/>
            <person name="Karaoz U."/>
            <person name="Brodie E.L."/>
            <person name="Williams K.H."/>
            <person name="Hubbard S.S."/>
            <person name="Banfield J.F."/>
        </authorList>
    </citation>
    <scope>NUCLEOTIDE SEQUENCE [LARGE SCALE GENOMIC DNA]</scope>
</reference>
<feature type="domain" description="Transposase IS801/IS1294" evidence="1">
    <location>
        <begin position="168"/>
        <end position="294"/>
    </location>
</feature>
<dbReference type="Proteomes" id="UP000179243">
    <property type="component" value="Unassembled WGS sequence"/>
</dbReference>
<dbReference type="GO" id="GO:0003677">
    <property type="term" value="F:DNA binding"/>
    <property type="evidence" value="ECO:0007669"/>
    <property type="project" value="InterPro"/>
</dbReference>
<proteinExistence type="predicted"/>
<dbReference type="PANTHER" id="PTHR37023">
    <property type="entry name" value="TRANSPOSASE"/>
    <property type="match status" value="1"/>
</dbReference>
<dbReference type="InterPro" id="IPR007069">
    <property type="entry name" value="Transposase_32"/>
</dbReference>
<comment type="caution">
    <text evidence="3">The sequence shown here is derived from an EMBL/GenBank/DDBJ whole genome shotgun (WGS) entry which is preliminary data.</text>
</comment>
<dbReference type="GO" id="GO:0006313">
    <property type="term" value="P:DNA transposition"/>
    <property type="evidence" value="ECO:0007669"/>
    <property type="project" value="InterPro"/>
</dbReference>
<dbReference type="GO" id="GO:0004803">
    <property type="term" value="F:transposase activity"/>
    <property type="evidence" value="ECO:0007669"/>
    <property type="project" value="InterPro"/>
</dbReference>
<dbReference type="Pfam" id="PF14319">
    <property type="entry name" value="Zn_Tnp_IS91"/>
    <property type="match status" value="1"/>
</dbReference>
<dbReference type="Pfam" id="PF04986">
    <property type="entry name" value="Y2_Tnp"/>
    <property type="match status" value="1"/>
</dbReference>
<accession>A0A1F7FLG4</accession>
<evidence type="ECO:0000259" key="2">
    <source>
        <dbReference type="Pfam" id="PF14319"/>
    </source>
</evidence>
<evidence type="ECO:0000313" key="3">
    <source>
        <dbReference type="EMBL" id="OGK07555.1"/>
    </source>
</evidence>
<evidence type="ECO:0000259" key="1">
    <source>
        <dbReference type="Pfam" id="PF04986"/>
    </source>
</evidence>
<dbReference type="AlphaFoldDB" id="A0A1F7FLG4"/>
<gene>
    <name evidence="3" type="ORF">A2519_01505</name>
</gene>
<dbReference type="PANTHER" id="PTHR37023:SF1">
    <property type="entry name" value="ISSOD25 TRANSPOSASE TNPA_ISSOD25"/>
    <property type="match status" value="1"/>
</dbReference>
<name>A0A1F7FLG4_UNCRA</name>
<protein>
    <submittedName>
        <fullName evidence="3">Uncharacterized protein</fullName>
    </submittedName>
</protein>